<dbReference type="Proteomes" id="UP000887116">
    <property type="component" value="Unassembled WGS sequence"/>
</dbReference>
<dbReference type="GO" id="GO:0008270">
    <property type="term" value="F:zinc ion binding"/>
    <property type="evidence" value="ECO:0007669"/>
    <property type="project" value="UniProtKB-KW"/>
</dbReference>
<dbReference type="Pfam" id="PF04434">
    <property type="entry name" value="SWIM"/>
    <property type="match status" value="1"/>
</dbReference>
<reference evidence="3" key="1">
    <citation type="submission" date="2020-07" db="EMBL/GenBank/DDBJ databases">
        <title>Multicomponent nature underlies the extraordinary mechanical properties of spider dragline silk.</title>
        <authorList>
            <person name="Kono N."/>
            <person name="Nakamura H."/>
            <person name="Mori M."/>
            <person name="Yoshida Y."/>
            <person name="Ohtoshi R."/>
            <person name="Malay A.D."/>
            <person name="Moran D.A.P."/>
            <person name="Tomita M."/>
            <person name="Numata K."/>
            <person name="Arakawa K."/>
        </authorList>
    </citation>
    <scope>NUCLEOTIDE SEQUENCE</scope>
</reference>
<gene>
    <name evidence="3" type="primary">AVEN_95873_1</name>
    <name evidence="3" type="ORF">TNCT_595461</name>
</gene>
<dbReference type="PROSITE" id="PS50966">
    <property type="entry name" value="ZF_SWIM"/>
    <property type="match status" value="1"/>
</dbReference>
<proteinExistence type="predicted"/>
<dbReference type="InterPro" id="IPR007527">
    <property type="entry name" value="Znf_SWIM"/>
</dbReference>
<name>A0A8X6KP97_TRICU</name>
<keyword evidence="1" id="KW-0479">Metal-binding</keyword>
<evidence type="ECO:0000259" key="2">
    <source>
        <dbReference type="PROSITE" id="PS50966"/>
    </source>
</evidence>
<dbReference type="EMBL" id="BMAO01012271">
    <property type="protein sequence ID" value="GFQ80254.1"/>
    <property type="molecule type" value="Genomic_DNA"/>
</dbReference>
<comment type="caution">
    <text evidence="3">The sequence shown here is derived from an EMBL/GenBank/DDBJ whole genome shotgun (WGS) entry which is preliminary data.</text>
</comment>
<keyword evidence="4" id="KW-1185">Reference proteome</keyword>
<evidence type="ECO:0000256" key="1">
    <source>
        <dbReference type="PROSITE-ProRule" id="PRU00325"/>
    </source>
</evidence>
<evidence type="ECO:0000313" key="3">
    <source>
        <dbReference type="EMBL" id="GFQ80254.1"/>
    </source>
</evidence>
<feature type="domain" description="SWIM-type" evidence="2">
    <location>
        <begin position="9"/>
        <end position="46"/>
    </location>
</feature>
<organism evidence="3 4">
    <name type="scientific">Trichonephila clavata</name>
    <name type="common">Joro spider</name>
    <name type="synonym">Nephila clavata</name>
    <dbReference type="NCBI Taxonomy" id="2740835"/>
    <lineage>
        <taxon>Eukaryota</taxon>
        <taxon>Metazoa</taxon>
        <taxon>Ecdysozoa</taxon>
        <taxon>Arthropoda</taxon>
        <taxon>Chelicerata</taxon>
        <taxon>Arachnida</taxon>
        <taxon>Araneae</taxon>
        <taxon>Araneomorphae</taxon>
        <taxon>Entelegynae</taxon>
        <taxon>Araneoidea</taxon>
        <taxon>Nephilidae</taxon>
        <taxon>Trichonephila</taxon>
    </lineage>
</organism>
<evidence type="ECO:0000313" key="4">
    <source>
        <dbReference type="Proteomes" id="UP000887116"/>
    </source>
</evidence>
<protein>
    <submittedName>
        <fullName evidence="3">SWIM-type domain-containing protein</fullName>
    </submittedName>
</protein>
<keyword evidence="1" id="KW-0863">Zinc-finger</keyword>
<dbReference type="AlphaFoldDB" id="A0A8X6KP97"/>
<sequence length="168" mass="19210">MKKRITYQPSVEIQTTSEVITAKCTCPAGSTPAYCKHVFALLHAIVDYVSKELFYASTERLQTWFKPVWDGAISQEASKIFAGESSKRKLQNTNFDYDQLDFCPFLESKRNAKEVIFDKTILLPAAVCSRKCSENLPALGMDATFFYHKHYFQSMEELLILEKRTVGE</sequence>
<keyword evidence="1" id="KW-0862">Zinc</keyword>
<accession>A0A8X6KP97</accession>